<dbReference type="Proteomes" id="UP000008720">
    <property type="component" value="Chromosome"/>
</dbReference>
<dbReference type="STRING" id="643867.Ftrac_3189"/>
<dbReference type="RefSeq" id="WP_013455305.1">
    <property type="nucleotide sequence ID" value="NC_014759.1"/>
</dbReference>
<dbReference type="eggNOG" id="ENOG502Z8B7">
    <property type="taxonomic scope" value="Bacteria"/>
</dbReference>
<dbReference type="Pfam" id="PF14054">
    <property type="entry name" value="DUF4249"/>
    <property type="match status" value="1"/>
</dbReference>
<evidence type="ECO:0008006" key="3">
    <source>
        <dbReference type="Google" id="ProtNLM"/>
    </source>
</evidence>
<reference evidence="1 2" key="1">
    <citation type="journal article" date="2011" name="Stand. Genomic Sci.">
        <title>Complete genome sequence of Marivirga tractuosa type strain (H-43).</title>
        <authorList>
            <person name="Pagani I."/>
            <person name="Chertkov O."/>
            <person name="Lapidus A."/>
            <person name="Lucas S."/>
            <person name="Del Rio T.G."/>
            <person name="Tice H."/>
            <person name="Copeland A."/>
            <person name="Cheng J.F."/>
            <person name="Nolan M."/>
            <person name="Saunders E."/>
            <person name="Pitluck S."/>
            <person name="Held B."/>
            <person name="Goodwin L."/>
            <person name="Liolios K."/>
            <person name="Ovchinikova G."/>
            <person name="Ivanova N."/>
            <person name="Mavromatis K."/>
            <person name="Pati A."/>
            <person name="Chen A."/>
            <person name="Palaniappan K."/>
            <person name="Land M."/>
            <person name="Hauser L."/>
            <person name="Jeffries C.D."/>
            <person name="Detter J.C."/>
            <person name="Han C."/>
            <person name="Tapia R."/>
            <person name="Ngatchou-Djao O.D."/>
            <person name="Rohde M."/>
            <person name="Goker M."/>
            <person name="Spring S."/>
            <person name="Sikorski J."/>
            <person name="Woyke T."/>
            <person name="Bristow J."/>
            <person name="Eisen J.A."/>
            <person name="Markowitz V."/>
            <person name="Hugenholtz P."/>
            <person name="Klenk H.P."/>
            <person name="Kyrpides N.C."/>
        </authorList>
    </citation>
    <scope>NUCLEOTIDE SEQUENCE [LARGE SCALE GENOMIC DNA]</scope>
    <source>
        <strain evidence="2">ATCC 23168 / DSM 4126 / NBRC 15989 / NCIMB 1408 / VKM B-1430 / H-43</strain>
    </source>
</reference>
<dbReference type="InterPro" id="IPR025345">
    <property type="entry name" value="DUF4249"/>
</dbReference>
<evidence type="ECO:0000313" key="1">
    <source>
        <dbReference type="EMBL" id="ADR23163.1"/>
    </source>
</evidence>
<accession>E4TV98</accession>
<dbReference type="EMBL" id="CP002349">
    <property type="protein sequence ID" value="ADR23163.1"/>
    <property type="molecule type" value="Genomic_DNA"/>
</dbReference>
<evidence type="ECO:0000313" key="2">
    <source>
        <dbReference type="Proteomes" id="UP000008720"/>
    </source>
</evidence>
<dbReference type="KEGG" id="mtt:Ftrac_3189"/>
<organism evidence="1 2">
    <name type="scientific">Marivirga tractuosa (strain ATCC 23168 / DSM 4126 / NBRC 15989 / NCIMB 1408 / VKM B-1430 / H-43)</name>
    <name type="common">Microscilla tractuosa</name>
    <name type="synonym">Flexibacter tractuosus</name>
    <dbReference type="NCBI Taxonomy" id="643867"/>
    <lineage>
        <taxon>Bacteria</taxon>
        <taxon>Pseudomonadati</taxon>
        <taxon>Bacteroidota</taxon>
        <taxon>Cytophagia</taxon>
        <taxon>Cytophagales</taxon>
        <taxon>Marivirgaceae</taxon>
        <taxon>Marivirga</taxon>
    </lineage>
</organism>
<dbReference type="HOGENOM" id="CLU_056928_0_0_10"/>
<name>E4TV98_MARTH</name>
<protein>
    <recommendedName>
        <fullName evidence="3">DUF4249 domain-containing protein</fullName>
    </recommendedName>
</protein>
<proteinExistence type="predicted"/>
<keyword evidence="2" id="KW-1185">Reference proteome</keyword>
<dbReference type="AlphaFoldDB" id="E4TV98"/>
<dbReference type="PROSITE" id="PS51257">
    <property type="entry name" value="PROKAR_LIPOPROTEIN"/>
    <property type="match status" value="1"/>
</dbReference>
<gene>
    <name evidence="1" type="ordered locus">Ftrac_3189</name>
</gene>
<dbReference type="OrthoDB" id="922982at2"/>
<sequence>MKFLKLIGFLFFLSGCIDPLDIEVEDKNGRLVVIAEITNLNESYNVTLQRTADYETLVNPKETGAKVSVFDEQGNEYSFIERKAGKYWSCPSEFIGEVGKDYVLRIETMDGSIYESDVETLLPTGQVDSVYYVKSSREREVNGDTYIEKGVKIYSNFRDNEEKEFFRIDWQGTYKFRSAPMDNNNRYCWNTEFSKFDIKLHDDQFTNNSLITDYQITFLPDGLRFTEDYSFQVQLKTMNQGAYQFWDLIKQQFENDGSIFSALPAQIESNINSITNPKEKVLGYFIVSGVSTKRIRIPASALTGINEAALSCNQFRPSDPLPEYCYDCAKYQNSTSERPSFW</sequence>